<evidence type="ECO:0000256" key="1">
    <source>
        <dbReference type="SAM" id="MobiDB-lite"/>
    </source>
</evidence>
<feature type="signal peptide" evidence="2">
    <location>
        <begin position="1"/>
        <end position="22"/>
    </location>
</feature>
<dbReference type="EMBL" id="JBBWRZ010000002">
    <property type="protein sequence ID" value="KAK8243503.1"/>
    <property type="molecule type" value="Genomic_DNA"/>
</dbReference>
<evidence type="ECO:0000256" key="2">
    <source>
        <dbReference type="SAM" id="SignalP"/>
    </source>
</evidence>
<feature type="compositionally biased region" description="Pro residues" evidence="1">
    <location>
        <begin position="69"/>
        <end position="82"/>
    </location>
</feature>
<feature type="region of interest" description="Disordered" evidence="1">
    <location>
        <begin position="53"/>
        <end position="86"/>
    </location>
</feature>
<name>A0ABR1YXV8_9PEZI</name>
<protein>
    <submittedName>
        <fullName evidence="3">Uncharacterized protein</fullName>
    </submittedName>
</protein>
<feature type="chain" id="PRO_5046971571" evidence="2">
    <location>
        <begin position="23"/>
        <end position="125"/>
    </location>
</feature>
<evidence type="ECO:0000313" key="4">
    <source>
        <dbReference type="Proteomes" id="UP001492380"/>
    </source>
</evidence>
<comment type="caution">
    <text evidence="3">The sequence shown here is derived from an EMBL/GenBank/DDBJ whole genome shotgun (WGS) entry which is preliminary data.</text>
</comment>
<evidence type="ECO:0000313" key="3">
    <source>
        <dbReference type="EMBL" id="KAK8243503.1"/>
    </source>
</evidence>
<gene>
    <name evidence="3" type="ORF">HDK90DRAFT_475078</name>
</gene>
<accession>A0ABR1YXV8</accession>
<proteinExistence type="predicted"/>
<organism evidence="3 4">
    <name type="scientific">Phyllosticta capitalensis</name>
    <dbReference type="NCBI Taxonomy" id="121624"/>
    <lineage>
        <taxon>Eukaryota</taxon>
        <taxon>Fungi</taxon>
        <taxon>Dikarya</taxon>
        <taxon>Ascomycota</taxon>
        <taxon>Pezizomycotina</taxon>
        <taxon>Dothideomycetes</taxon>
        <taxon>Dothideomycetes incertae sedis</taxon>
        <taxon>Botryosphaeriales</taxon>
        <taxon>Phyllostictaceae</taxon>
        <taxon>Phyllosticta</taxon>
    </lineage>
</organism>
<keyword evidence="4" id="KW-1185">Reference proteome</keyword>
<dbReference type="Proteomes" id="UP001492380">
    <property type="component" value="Unassembled WGS sequence"/>
</dbReference>
<sequence>MFDHQLFLVAHCNVVLFARATADNVPLVCHHHLTLPLSNLAVGRLVSQPATRLPALSSNATRHNATLPATPPPPPQTHPTPPLASCALTNPKHFHFCAGPTATDDLTDRCHRKDPLSLPTLRPTH</sequence>
<keyword evidence="2" id="KW-0732">Signal</keyword>
<reference evidence="3 4" key="1">
    <citation type="submission" date="2024-04" db="EMBL/GenBank/DDBJ databases">
        <title>Phyllosticta paracitricarpa is synonymous to the EU quarantine fungus P. citricarpa based on phylogenomic analyses.</title>
        <authorList>
            <consortium name="Lawrence Berkeley National Laboratory"/>
            <person name="Van Ingen-Buijs V.A."/>
            <person name="Van Westerhoven A.C."/>
            <person name="Haridas S."/>
            <person name="Skiadas P."/>
            <person name="Martin F."/>
            <person name="Groenewald J.Z."/>
            <person name="Crous P.W."/>
            <person name="Seidl M.F."/>
        </authorList>
    </citation>
    <scope>NUCLEOTIDE SEQUENCE [LARGE SCALE GENOMIC DNA]</scope>
    <source>
        <strain evidence="3 4">CBS 123374</strain>
    </source>
</reference>